<feature type="transmembrane region" description="Helical" evidence="1">
    <location>
        <begin position="158"/>
        <end position="180"/>
    </location>
</feature>
<organism evidence="2 3">
    <name type="scientific">Novipirellula rosea</name>
    <dbReference type="NCBI Taxonomy" id="1031540"/>
    <lineage>
        <taxon>Bacteria</taxon>
        <taxon>Pseudomonadati</taxon>
        <taxon>Planctomycetota</taxon>
        <taxon>Planctomycetia</taxon>
        <taxon>Pirellulales</taxon>
        <taxon>Pirellulaceae</taxon>
        <taxon>Novipirellula</taxon>
    </lineage>
</organism>
<keyword evidence="1" id="KW-0472">Membrane</keyword>
<gene>
    <name evidence="2" type="ORF">GCM10023156_25730</name>
</gene>
<comment type="caution">
    <text evidence="2">The sequence shown here is derived from an EMBL/GenBank/DDBJ whole genome shotgun (WGS) entry which is preliminary data.</text>
</comment>
<dbReference type="RefSeq" id="WP_345322560.1">
    <property type="nucleotide sequence ID" value="NZ_BAABGA010000032.1"/>
</dbReference>
<keyword evidence="1" id="KW-0812">Transmembrane</keyword>
<accession>A0ABP8MPP0</accession>
<protein>
    <submittedName>
        <fullName evidence="2">Uncharacterized protein</fullName>
    </submittedName>
</protein>
<feature type="transmembrane region" description="Helical" evidence="1">
    <location>
        <begin position="130"/>
        <end position="152"/>
    </location>
</feature>
<proteinExistence type="predicted"/>
<dbReference type="EMBL" id="BAABGA010000032">
    <property type="protein sequence ID" value="GAA4453999.1"/>
    <property type="molecule type" value="Genomic_DNA"/>
</dbReference>
<sequence>MSHPSKLKKPLLYGLIGSVLFGAVLGIFFVLRNTWSWFELQVVMTTVVIAAASLCGLACDMTRTPHGRNLLPSAGLILTGIAAALLLFGIWTTNDSEMYWKTTTCLSILSVTTVHVCLLSIAKLASRFRWVYFIGSQIIFGYSLVLCGVILGEIDSSAVWRLIAAMSIVVAAVSLVIPILHRISKLDRKGTAVLGPIDQRNIASIDEEIERLKNRIAELELLKSSSLPPNPLT</sequence>
<keyword evidence="3" id="KW-1185">Reference proteome</keyword>
<feature type="transmembrane region" description="Helical" evidence="1">
    <location>
        <begin position="12"/>
        <end position="31"/>
    </location>
</feature>
<reference evidence="3" key="1">
    <citation type="journal article" date="2019" name="Int. J. Syst. Evol. Microbiol.">
        <title>The Global Catalogue of Microorganisms (GCM) 10K type strain sequencing project: providing services to taxonomists for standard genome sequencing and annotation.</title>
        <authorList>
            <consortium name="The Broad Institute Genomics Platform"/>
            <consortium name="The Broad Institute Genome Sequencing Center for Infectious Disease"/>
            <person name="Wu L."/>
            <person name="Ma J."/>
        </authorList>
    </citation>
    <scope>NUCLEOTIDE SEQUENCE [LARGE SCALE GENOMIC DNA]</scope>
    <source>
        <strain evidence="3">JCM 17759</strain>
    </source>
</reference>
<feature type="transmembrane region" description="Helical" evidence="1">
    <location>
        <begin position="70"/>
        <end position="92"/>
    </location>
</feature>
<feature type="transmembrane region" description="Helical" evidence="1">
    <location>
        <begin position="98"/>
        <end position="118"/>
    </location>
</feature>
<keyword evidence="1" id="KW-1133">Transmembrane helix</keyword>
<name>A0ABP8MPP0_9BACT</name>
<dbReference type="Proteomes" id="UP001500840">
    <property type="component" value="Unassembled WGS sequence"/>
</dbReference>
<evidence type="ECO:0000313" key="3">
    <source>
        <dbReference type="Proteomes" id="UP001500840"/>
    </source>
</evidence>
<feature type="transmembrane region" description="Helical" evidence="1">
    <location>
        <begin position="37"/>
        <end position="58"/>
    </location>
</feature>
<evidence type="ECO:0000313" key="2">
    <source>
        <dbReference type="EMBL" id="GAA4453999.1"/>
    </source>
</evidence>
<evidence type="ECO:0000256" key="1">
    <source>
        <dbReference type="SAM" id="Phobius"/>
    </source>
</evidence>